<dbReference type="Proteomes" id="UP000222862">
    <property type="component" value="Unassembled WGS sequence"/>
</dbReference>
<dbReference type="RefSeq" id="WP_098703883.1">
    <property type="nucleotide sequence ID" value="NZ_NJGI01000009.1"/>
</dbReference>
<dbReference type="AlphaFoldDB" id="A0A2B7YEW2"/>
<dbReference type="EMBL" id="NJGI01000009">
    <property type="protein sequence ID" value="PGH19591.1"/>
    <property type="molecule type" value="Genomic_DNA"/>
</dbReference>
<proteinExistence type="predicted"/>
<evidence type="ECO:0000313" key="2">
    <source>
        <dbReference type="Proteomes" id="UP000222862"/>
    </source>
</evidence>
<gene>
    <name evidence="1" type="ORF">RN96_14045</name>
</gene>
<comment type="caution">
    <text evidence="1">The sequence shown here is derived from an EMBL/GenBank/DDBJ whole genome shotgun (WGS) entry which is preliminary data.</text>
</comment>
<organism evidence="1 2">
    <name type="scientific">Fusobacterium nucleatum subsp. polymorphum</name>
    <name type="common">Fusobacterium polymorphum</name>
    <dbReference type="NCBI Taxonomy" id="76857"/>
    <lineage>
        <taxon>Bacteria</taxon>
        <taxon>Fusobacteriati</taxon>
        <taxon>Fusobacteriota</taxon>
        <taxon>Fusobacteriia</taxon>
        <taxon>Fusobacteriales</taxon>
        <taxon>Fusobacteriaceae</taxon>
        <taxon>Fusobacterium</taxon>
    </lineage>
</organism>
<name>A0A2B7YEW2_FUSNP</name>
<evidence type="ECO:0000313" key="1">
    <source>
        <dbReference type="EMBL" id="PGH19591.1"/>
    </source>
</evidence>
<accession>A0A2B7YEW2</accession>
<sequence length="143" mass="16851">MKIIKSKSMIFLLVFLFVFTAVFPIFKKTRLYTFANKNKNDEYKLIHNIEGKFLLSSNDYFEGIDKVGENDNYFAIFFLSRRNEKVETPSIKNYFIIDKNTNEIHKTSEKDITEKGIILNDVDTFLKKKGVLVYDKKILQSLQ</sequence>
<reference evidence="1 2" key="1">
    <citation type="submission" date="2017-06" db="EMBL/GenBank/DDBJ databases">
        <title>Genome sequencing of Fusobacterium nucleatum subsp. polymorphum KCOM 1232 (=ChDC F37).</title>
        <authorList>
            <person name="Kook J.-K."/>
            <person name="Park S.-N."/>
            <person name="Lim Y.K."/>
            <person name="Roh H."/>
        </authorList>
    </citation>
    <scope>NUCLEOTIDE SEQUENCE [LARGE SCALE GENOMIC DNA]</scope>
    <source>
        <strain evidence="2">KCOM 1232 ( ChDC F37)</strain>
    </source>
</reference>
<protein>
    <submittedName>
        <fullName evidence="1">Uncharacterized protein</fullName>
    </submittedName>
</protein>